<dbReference type="AlphaFoldDB" id="A0A1D2NEM6"/>
<accession>A0A1D2NEM6</accession>
<keyword evidence="3" id="KW-1185">Reference proteome</keyword>
<gene>
    <name evidence="2" type="ORF">Ocin01_02999</name>
</gene>
<evidence type="ECO:0000313" key="2">
    <source>
        <dbReference type="EMBL" id="ODN03682.1"/>
    </source>
</evidence>
<protein>
    <submittedName>
        <fullName evidence="2">Uncharacterized protein</fullName>
    </submittedName>
</protein>
<name>A0A1D2NEM6_ORCCI</name>
<feature type="signal peptide" evidence="1">
    <location>
        <begin position="1"/>
        <end position="24"/>
    </location>
</feature>
<sequence length="275" mass="30507">MPRQSFFRSSAVALLILLLVSVFADYRVQIETTENPTTSESIDSTEDEQSKPWESPLQELLRIAESCTMKDPEFIQKTHTAKIIWENCMDSINPGVSTSEHSISSNEKGDSTGRSFPEIPICVNTSAFKGCWISVIAALNECEAGVGDVVGAIYFALYDDTCREGGRLTVENRRKVAEEGEPCSRNYSTPECDINTMLRNSNDLCLRFYSITACDLSSIDPNCSNEYDKRLHADIFERVGNDLQCFPSSQSNGGTDLIIGQLSTFIITVLLTAFM</sequence>
<proteinExistence type="predicted"/>
<keyword evidence="1" id="KW-0732">Signal</keyword>
<reference evidence="2 3" key="1">
    <citation type="journal article" date="2016" name="Genome Biol. Evol.">
        <title>Gene Family Evolution Reflects Adaptation to Soil Environmental Stressors in the Genome of the Collembolan Orchesella cincta.</title>
        <authorList>
            <person name="Faddeeva-Vakhrusheva A."/>
            <person name="Derks M.F."/>
            <person name="Anvar S.Y."/>
            <person name="Agamennone V."/>
            <person name="Suring W."/>
            <person name="Smit S."/>
            <person name="van Straalen N.M."/>
            <person name="Roelofs D."/>
        </authorList>
    </citation>
    <scope>NUCLEOTIDE SEQUENCE [LARGE SCALE GENOMIC DNA]</scope>
    <source>
        <tissue evidence="2">Mixed pool</tissue>
    </source>
</reference>
<dbReference type="Proteomes" id="UP000094527">
    <property type="component" value="Unassembled WGS sequence"/>
</dbReference>
<organism evidence="2 3">
    <name type="scientific">Orchesella cincta</name>
    <name type="common">Springtail</name>
    <name type="synonym">Podura cincta</name>
    <dbReference type="NCBI Taxonomy" id="48709"/>
    <lineage>
        <taxon>Eukaryota</taxon>
        <taxon>Metazoa</taxon>
        <taxon>Ecdysozoa</taxon>
        <taxon>Arthropoda</taxon>
        <taxon>Hexapoda</taxon>
        <taxon>Collembola</taxon>
        <taxon>Entomobryomorpha</taxon>
        <taxon>Entomobryoidea</taxon>
        <taxon>Orchesellidae</taxon>
        <taxon>Orchesellinae</taxon>
        <taxon>Orchesella</taxon>
    </lineage>
</organism>
<dbReference type="EMBL" id="LJIJ01000066">
    <property type="protein sequence ID" value="ODN03682.1"/>
    <property type="molecule type" value="Genomic_DNA"/>
</dbReference>
<comment type="caution">
    <text evidence="2">The sequence shown here is derived from an EMBL/GenBank/DDBJ whole genome shotgun (WGS) entry which is preliminary data.</text>
</comment>
<feature type="chain" id="PRO_5008905455" evidence="1">
    <location>
        <begin position="25"/>
        <end position="275"/>
    </location>
</feature>
<evidence type="ECO:0000256" key="1">
    <source>
        <dbReference type="SAM" id="SignalP"/>
    </source>
</evidence>
<evidence type="ECO:0000313" key="3">
    <source>
        <dbReference type="Proteomes" id="UP000094527"/>
    </source>
</evidence>